<dbReference type="HOGENOM" id="CLU_494685_0_0_1"/>
<evidence type="ECO:0000256" key="2">
    <source>
        <dbReference type="SAM" id="MobiDB-lite"/>
    </source>
</evidence>
<evidence type="ECO:0000313" key="3">
    <source>
        <dbReference type="EnsemblPlants" id="PGSC0003DMT400094711"/>
    </source>
</evidence>
<dbReference type="AlphaFoldDB" id="M1DUQ4"/>
<organism evidence="3 4">
    <name type="scientific">Solanum tuberosum</name>
    <name type="common">Potato</name>
    <dbReference type="NCBI Taxonomy" id="4113"/>
    <lineage>
        <taxon>Eukaryota</taxon>
        <taxon>Viridiplantae</taxon>
        <taxon>Streptophyta</taxon>
        <taxon>Embryophyta</taxon>
        <taxon>Tracheophyta</taxon>
        <taxon>Spermatophyta</taxon>
        <taxon>Magnoliopsida</taxon>
        <taxon>eudicotyledons</taxon>
        <taxon>Gunneridae</taxon>
        <taxon>Pentapetalae</taxon>
        <taxon>asterids</taxon>
        <taxon>lamiids</taxon>
        <taxon>Solanales</taxon>
        <taxon>Solanaceae</taxon>
        <taxon>Solanoideae</taxon>
        <taxon>Solaneae</taxon>
        <taxon>Solanum</taxon>
    </lineage>
</organism>
<dbReference type="InParanoid" id="M1DUQ4"/>
<feature type="coiled-coil region" evidence="1">
    <location>
        <begin position="413"/>
        <end position="440"/>
    </location>
</feature>
<proteinExistence type="predicted"/>
<evidence type="ECO:0000313" key="4">
    <source>
        <dbReference type="Proteomes" id="UP000011115"/>
    </source>
</evidence>
<dbReference type="Proteomes" id="UP000011115">
    <property type="component" value="Unassembled WGS sequence"/>
</dbReference>
<protein>
    <submittedName>
        <fullName evidence="3">Uncharacterized protein</fullName>
    </submittedName>
</protein>
<evidence type="ECO:0000256" key="1">
    <source>
        <dbReference type="SAM" id="Coils"/>
    </source>
</evidence>
<dbReference type="Gene3D" id="1.20.5.1700">
    <property type="match status" value="1"/>
</dbReference>
<sequence length="551" mass="63141">MHVPSSPHQDAPPVCRRNSLSLSDYKPFSEEEKSKKTKSRNRHDTIEPNVNQILPNKQYFDKDLRPWTLSTRKIGDRGKRAGDYASSIQIAHLTKVKQDCIWGEDIEVHAPTSYERVTFEKMDHSYVYTYPFTLGFGRPIIDQVILTFCVKYKVCLAQVGPSVWRAVACLRHLANNSGLVFTLDHLILLYSPRIFRDGVINLINRGERAILSSLDEDNDRGWMERFVVVTTKDIIPKINMPFPETWNYSRLPKRSSNFQTIDISLNLEKAEERAHVVLTHKWPKGKEPITSEPSSKRGFQPHTKKQKKEKICGEEEHVYDWGDVVYPNEQESVALKDDDEEDNKLRKEKNSSVWGSSLIEVDQLFEEYCLAGLVDSTTRLSFEPFSLESMTPSSTIVTTSSATLANVLTSEDLRKMIVDKKKMQTEIDQLKDQLAAFEKIKFSTEVNQLKKRFTDMEADLTSLGHETEACGQEVVQLCSELAELKKVLGPYLEVLTAYEKKESKLKRDLQANIEENNNSKTALAIAQAENLKHMETIEELRESLSILRGKY</sequence>
<feature type="region of interest" description="Disordered" evidence="2">
    <location>
        <begin position="285"/>
        <end position="311"/>
    </location>
</feature>
<accession>M1DUQ4</accession>
<dbReference type="STRING" id="4113.M1DUQ4"/>
<dbReference type="Gramene" id="PGSC0003DMT400094711">
    <property type="protein sequence ID" value="PGSC0003DMT400094711"/>
    <property type="gene ID" value="PGSC0003DMG400044282"/>
</dbReference>
<dbReference type="EnsemblPlants" id="PGSC0003DMT400094711">
    <property type="protein sequence ID" value="PGSC0003DMT400094711"/>
    <property type="gene ID" value="PGSC0003DMG400044282"/>
</dbReference>
<keyword evidence="4" id="KW-1185">Reference proteome</keyword>
<keyword evidence="1" id="KW-0175">Coiled coil</keyword>
<reference evidence="4" key="1">
    <citation type="journal article" date="2011" name="Nature">
        <title>Genome sequence and analysis of the tuber crop potato.</title>
        <authorList>
            <consortium name="The Potato Genome Sequencing Consortium"/>
        </authorList>
    </citation>
    <scope>NUCLEOTIDE SEQUENCE [LARGE SCALE GENOMIC DNA]</scope>
    <source>
        <strain evidence="4">cv. DM1-3 516 R44</strain>
    </source>
</reference>
<dbReference type="PaxDb" id="4113-PGSC0003DMT400094711"/>
<name>M1DUQ4_SOLTU</name>
<reference evidence="3" key="2">
    <citation type="submission" date="2015-06" db="UniProtKB">
        <authorList>
            <consortium name="EnsemblPlants"/>
        </authorList>
    </citation>
    <scope>IDENTIFICATION</scope>
    <source>
        <strain evidence="3">DM1-3 516 R44</strain>
    </source>
</reference>
<feature type="region of interest" description="Disordered" evidence="2">
    <location>
        <begin position="1"/>
        <end position="47"/>
    </location>
</feature>